<evidence type="ECO:0000313" key="1">
    <source>
        <dbReference type="EMBL" id="VIP00801.1"/>
    </source>
</evidence>
<dbReference type="KEGG" id="tim:GMBLW1_31590"/>
<gene>
    <name evidence="1" type="ORF">GMBLW1_31590</name>
</gene>
<dbReference type="AlphaFoldDB" id="A0A6C2YHR8"/>
<protein>
    <recommendedName>
        <fullName evidence="3">SMI1/KNR4 family protein</fullName>
    </recommendedName>
</protein>
<dbReference type="EMBL" id="LR586016">
    <property type="protein sequence ID" value="VIP00801.1"/>
    <property type="molecule type" value="Genomic_DNA"/>
</dbReference>
<accession>A0A6C2YHR8</accession>
<dbReference type="InParanoid" id="A0A6C2YHR8"/>
<sequence length="178" mass="19824">MTMDLDLLAAQLAGVPYVTIGNGPEHPSSPNLSLSAALHDYLNDYPFLRHYPDYVRFLQRYAGACINYPDGVYPRVFLNLFGIGKFSEPEGLVDEQSFYCFCHIGIDEQPSQLSETAFLFDASDSRKRVVYARLVDTAQNGIVRVVCAFPGFLEWLASVVATKGFIKIANFSDHLAES</sequence>
<dbReference type="EMBL" id="LR593887">
    <property type="protein sequence ID" value="VTR97020.1"/>
    <property type="molecule type" value="Genomic_DNA"/>
</dbReference>
<proteinExistence type="predicted"/>
<evidence type="ECO:0008006" key="3">
    <source>
        <dbReference type="Google" id="ProtNLM"/>
    </source>
</evidence>
<reference evidence="1" key="1">
    <citation type="submission" date="2019-04" db="EMBL/GenBank/DDBJ databases">
        <authorList>
            <consortium name="Science for Life Laboratories"/>
        </authorList>
    </citation>
    <scope>NUCLEOTIDE SEQUENCE</scope>
    <source>
        <strain evidence="1">MBLW1</strain>
    </source>
</reference>
<evidence type="ECO:0000313" key="2">
    <source>
        <dbReference type="Proteomes" id="UP000464378"/>
    </source>
</evidence>
<name>A0A6C2YHR8_9BACT</name>
<organism evidence="1">
    <name type="scientific">Tuwongella immobilis</name>
    <dbReference type="NCBI Taxonomy" id="692036"/>
    <lineage>
        <taxon>Bacteria</taxon>
        <taxon>Pseudomonadati</taxon>
        <taxon>Planctomycetota</taxon>
        <taxon>Planctomycetia</taxon>
        <taxon>Gemmatales</taxon>
        <taxon>Gemmataceae</taxon>
        <taxon>Tuwongella</taxon>
    </lineage>
</organism>
<keyword evidence="2" id="KW-1185">Reference proteome</keyword>
<dbReference type="Proteomes" id="UP000464378">
    <property type="component" value="Chromosome"/>
</dbReference>
<dbReference type="RefSeq" id="WP_162655976.1">
    <property type="nucleotide sequence ID" value="NZ_LR593887.1"/>
</dbReference>